<dbReference type="GO" id="GO:0015716">
    <property type="term" value="P:organic phosphonate transport"/>
    <property type="evidence" value="ECO:0007669"/>
    <property type="project" value="InterPro"/>
</dbReference>
<dbReference type="AlphaFoldDB" id="A0A2K8N9V8"/>
<gene>
    <name evidence="1" type="primary">phnG</name>
    <name evidence="1" type="ORF">CVV65_15340</name>
</gene>
<name>A0A2K8N9V8_9BACL</name>
<dbReference type="OrthoDB" id="3182891at2"/>
<evidence type="ECO:0000313" key="1">
    <source>
        <dbReference type="EMBL" id="ATY86128.1"/>
    </source>
</evidence>
<keyword evidence="1" id="KW-0456">Lyase</keyword>
<proteinExistence type="predicted"/>
<dbReference type="InterPro" id="IPR009609">
    <property type="entry name" value="Phosphonate_metab_PhnG"/>
</dbReference>
<accession>A0A2K8N9V8</accession>
<sequence>MNSERRTRILQTVPMERLSAWVDEVGRLGDVRWIKPARPGLVMMRARETVRQEEFYVGEIHVCESTVSVDGEWGYGVAMGNQPERADGLAVLDAVFHSSQEKWKSLVREIEDWLVAEEARQEEAWRKEFALVRRSRVDFEMMDEEDGGLDGRSTI</sequence>
<dbReference type="RefSeq" id="WP_100668877.1">
    <property type="nucleotide sequence ID" value="NZ_CP024955.1"/>
</dbReference>
<dbReference type="GO" id="GO:0016829">
    <property type="term" value="F:lyase activity"/>
    <property type="evidence" value="ECO:0007669"/>
    <property type="project" value="UniProtKB-KW"/>
</dbReference>
<dbReference type="Pfam" id="PF06754">
    <property type="entry name" value="PhnG"/>
    <property type="match status" value="1"/>
</dbReference>
<dbReference type="EMBL" id="CP024955">
    <property type="protein sequence ID" value="ATY86128.1"/>
    <property type="molecule type" value="Genomic_DNA"/>
</dbReference>
<protein>
    <submittedName>
        <fullName evidence="1">Phosphonate C-P lyase system protein PhnG</fullName>
    </submittedName>
</protein>
<evidence type="ECO:0000313" key="2">
    <source>
        <dbReference type="Proteomes" id="UP000231932"/>
    </source>
</evidence>
<keyword evidence="2" id="KW-1185">Reference proteome</keyword>
<reference evidence="2" key="1">
    <citation type="submission" date="2017-11" db="EMBL/GenBank/DDBJ databases">
        <title>Complete Genome Sequence of Kyrpidia sp. Strain EA-1, a thermophilic, hydrogen-oxidizing Bacterium, isolated from the Azores.</title>
        <authorList>
            <person name="Reiner J.E."/>
            <person name="Lapp C.J."/>
            <person name="Bunk B."/>
            <person name="Gescher J."/>
        </authorList>
    </citation>
    <scope>NUCLEOTIDE SEQUENCE [LARGE SCALE GENOMIC DNA]</scope>
    <source>
        <strain evidence="2">EA-1</strain>
    </source>
</reference>
<dbReference type="Proteomes" id="UP000231932">
    <property type="component" value="Chromosome"/>
</dbReference>
<organism evidence="1 2">
    <name type="scientific">Kyrpidia spormannii</name>
    <dbReference type="NCBI Taxonomy" id="2055160"/>
    <lineage>
        <taxon>Bacteria</taxon>
        <taxon>Bacillati</taxon>
        <taxon>Bacillota</taxon>
        <taxon>Bacilli</taxon>
        <taxon>Bacillales</taxon>
        <taxon>Alicyclobacillaceae</taxon>
        <taxon>Kyrpidia</taxon>
    </lineage>
</organism>
<dbReference type="KEGG" id="kyr:CVV65_15340"/>
<dbReference type="NCBIfam" id="TIGR03293">
    <property type="entry name" value="PhnG_redo"/>
    <property type="match status" value="1"/>
</dbReference>
<dbReference type="GO" id="GO:0019634">
    <property type="term" value="P:organic phosphonate metabolic process"/>
    <property type="evidence" value="ECO:0007669"/>
    <property type="project" value="InterPro"/>
</dbReference>